<organism evidence="2 3">
    <name type="scientific">Lithocarpus litseifolius</name>
    <dbReference type="NCBI Taxonomy" id="425828"/>
    <lineage>
        <taxon>Eukaryota</taxon>
        <taxon>Viridiplantae</taxon>
        <taxon>Streptophyta</taxon>
        <taxon>Embryophyta</taxon>
        <taxon>Tracheophyta</taxon>
        <taxon>Spermatophyta</taxon>
        <taxon>Magnoliopsida</taxon>
        <taxon>eudicotyledons</taxon>
        <taxon>Gunneridae</taxon>
        <taxon>Pentapetalae</taxon>
        <taxon>rosids</taxon>
        <taxon>fabids</taxon>
        <taxon>Fagales</taxon>
        <taxon>Fagaceae</taxon>
        <taxon>Lithocarpus</taxon>
    </lineage>
</organism>
<feature type="domain" description="RNase H type-1" evidence="1">
    <location>
        <begin position="2"/>
        <end position="124"/>
    </location>
</feature>
<sequence length="132" mass="13947">MNYDGAIFQEQGRAGIGVVVRNSAGAVMASLSQQIPLPTTIAQVEALAARRAVELALELGITRAIIEGDSETICKDLSNPCPSLALHGLLIQDAQQLALAFTNISFSHVCLQRNTVAHSLARQASLNPSLNV</sequence>
<dbReference type="InterPro" id="IPR053151">
    <property type="entry name" value="RNase_H-like"/>
</dbReference>
<dbReference type="PANTHER" id="PTHR47723">
    <property type="entry name" value="OS05G0353850 PROTEIN"/>
    <property type="match status" value="1"/>
</dbReference>
<dbReference type="Gene3D" id="3.30.420.10">
    <property type="entry name" value="Ribonuclease H-like superfamily/Ribonuclease H"/>
    <property type="match status" value="1"/>
</dbReference>
<accession>A0AAW2DBT7</accession>
<dbReference type="InterPro" id="IPR002156">
    <property type="entry name" value="RNaseH_domain"/>
</dbReference>
<dbReference type="CDD" id="cd06222">
    <property type="entry name" value="RNase_H_like"/>
    <property type="match status" value="1"/>
</dbReference>
<evidence type="ECO:0000313" key="3">
    <source>
        <dbReference type="Proteomes" id="UP001459277"/>
    </source>
</evidence>
<dbReference type="AlphaFoldDB" id="A0AAW2DBT7"/>
<evidence type="ECO:0000313" key="2">
    <source>
        <dbReference type="EMBL" id="KAL0006685.1"/>
    </source>
</evidence>
<comment type="caution">
    <text evidence="2">The sequence shown here is derived from an EMBL/GenBank/DDBJ whole genome shotgun (WGS) entry which is preliminary data.</text>
</comment>
<gene>
    <name evidence="2" type="ORF">SO802_008187</name>
</gene>
<dbReference type="GO" id="GO:0003676">
    <property type="term" value="F:nucleic acid binding"/>
    <property type="evidence" value="ECO:0007669"/>
    <property type="project" value="InterPro"/>
</dbReference>
<dbReference type="Pfam" id="PF13456">
    <property type="entry name" value="RVT_3"/>
    <property type="match status" value="1"/>
</dbReference>
<dbReference type="InterPro" id="IPR012337">
    <property type="entry name" value="RNaseH-like_sf"/>
</dbReference>
<dbReference type="GO" id="GO:0004523">
    <property type="term" value="F:RNA-DNA hybrid ribonuclease activity"/>
    <property type="evidence" value="ECO:0007669"/>
    <property type="project" value="InterPro"/>
</dbReference>
<proteinExistence type="predicted"/>
<dbReference type="SUPFAM" id="SSF53098">
    <property type="entry name" value="Ribonuclease H-like"/>
    <property type="match status" value="1"/>
</dbReference>
<keyword evidence="3" id="KW-1185">Reference proteome</keyword>
<evidence type="ECO:0000259" key="1">
    <source>
        <dbReference type="Pfam" id="PF13456"/>
    </source>
</evidence>
<dbReference type="EMBL" id="JAZDWU010000003">
    <property type="protein sequence ID" value="KAL0006685.1"/>
    <property type="molecule type" value="Genomic_DNA"/>
</dbReference>
<protein>
    <recommendedName>
        <fullName evidence="1">RNase H type-1 domain-containing protein</fullName>
    </recommendedName>
</protein>
<name>A0AAW2DBT7_9ROSI</name>
<dbReference type="InterPro" id="IPR036397">
    <property type="entry name" value="RNaseH_sf"/>
</dbReference>
<dbReference type="Proteomes" id="UP001459277">
    <property type="component" value="Unassembled WGS sequence"/>
</dbReference>
<dbReference type="InterPro" id="IPR044730">
    <property type="entry name" value="RNase_H-like_dom_plant"/>
</dbReference>
<dbReference type="PANTHER" id="PTHR47723:SF19">
    <property type="entry name" value="POLYNUCLEOTIDYL TRANSFERASE, RIBONUCLEASE H-LIKE SUPERFAMILY PROTEIN"/>
    <property type="match status" value="1"/>
</dbReference>
<reference evidence="2 3" key="1">
    <citation type="submission" date="2024-01" db="EMBL/GenBank/DDBJ databases">
        <title>A telomere-to-telomere, gap-free genome of sweet tea (Lithocarpus litseifolius).</title>
        <authorList>
            <person name="Zhou J."/>
        </authorList>
    </citation>
    <scope>NUCLEOTIDE SEQUENCE [LARGE SCALE GENOMIC DNA]</scope>
    <source>
        <strain evidence="2">Zhou-2022a</strain>
        <tissue evidence="2">Leaf</tissue>
    </source>
</reference>